<dbReference type="AlphaFoldDB" id="A0A380W5K7"/>
<proteinExistence type="predicted"/>
<dbReference type="EMBL" id="UIGB01000001">
    <property type="protein sequence ID" value="SUU84200.1"/>
    <property type="molecule type" value="Genomic_DNA"/>
</dbReference>
<name>A0A380W5K7_AFIFE</name>
<dbReference type="RefSeq" id="WP_002719080.1">
    <property type="nucleotide sequence ID" value="NZ_UFSI01000001.1"/>
</dbReference>
<gene>
    <name evidence="1" type="ORF">NCTC12722_01387</name>
    <name evidence="2" type="ORF">NCTC12722_04132</name>
</gene>
<dbReference type="Proteomes" id="UP000254343">
    <property type="component" value="Unassembled WGS sequence"/>
</dbReference>
<accession>A0A380W5K7</accession>
<dbReference type="EMBL" id="UIGB01000003">
    <property type="protein sequence ID" value="SUW28249.1"/>
    <property type="molecule type" value="Genomic_DNA"/>
</dbReference>
<evidence type="ECO:0000313" key="2">
    <source>
        <dbReference type="EMBL" id="SUW28249.1"/>
    </source>
</evidence>
<sequence>MTPIEAAAVARLLDPPFTADPHRAYVAVYRNKCGANCEPYFSGRTFRSQREAWIKPEGPNVPDLEILDVLEVRYP</sequence>
<evidence type="ECO:0000313" key="1">
    <source>
        <dbReference type="EMBL" id="SUU84200.1"/>
    </source>
</evidence>
<organism evidence="1 3">
    <name type="scientific">Afipia felis</name>
    <name type="common">Cat scratch disease bacillus</name>
    <dbReference type="NCBI Taxonomy" id="1035"/>
    <lineage>
        <taxon>Bacteria</taxon>
        <taxon>Pseudomonadati</taxon>
        <taxon>Pseudomonadota</taxon>
        <taxon>Alphaproteobacteria</taxon>
        <taxon>Hyphomicrobiales</taxon>
        <taxon>Nitrobacteraceae</taxon>
        <taxon>Afipia</taxon>
    </lineage>
</organism>
<evidence type="ECO:0000313" key="3">
    <source>
        <dbReference type="Proteomes" id="UP000254343"/>
    </source>
</evidence>
<reference evidence="1 3" key="1">
    <citation type="submission" date="2018-06" db="EMBL/GenBank/DDBJ databases">
        <authorList>
            <consortium name="Pathogen Informatics"/>
            <person name="Doyle S."/>
        </authorList>
    </citation>
    <scope>NUCLEOTIDE SEQUENCE [LARGE SCALE GENOMIC DNA]</scope>
    <source>
        <strain evidence="1 3">NCTC12722</strain>
    </source>
</reference>
<protein>
    <submittedName>
        <fullName evidence="1">Uncharacterized protein</fullName>
    </submittedName>
</protein>